<protein>
    <recommendedName>
        <fullName evidence="2">Integrase catalytic domain-containing protein</fullName>
    </recommendedName>
</protein>
<feature type="domain" description="Integrase catalytic" evidence="2">
    <location>
        <begin position="45"/>
        <end position="103"/>
    </location>
</feature>
<dbReference type="InterPro" id="IPR012337">
    <property type="entry name" value="RNaseH-like_sf"/>
</dbReference>
<evidence type="ECO:0000259" key="2">
    <source>
        <dbReference type="Pfam" id="PF13683"/>
    </source>
</evidence>
<dbReference type="Proteomes" id="UP000218023">
    <property type="component" value="Unassembled WGS sequence"/>
</dbReference>
<dbReference type="PANTHER" id="PTHR47515">
    <property type="entry name" value="LOW CALCIUM RESPONSE LOCUS PROTEIN T"/>
    <property type="match status" value="1"/>
</dbReference>
<evidence type="ECO:0000313" key="3">
    <source>
        <dbReference type="EMBL" id="PAU95482.1"/>
    </source>
</evidence>
<sequence>MGDASPLDTTDAQKPSSPQSPSQPPSCFGSEDQWVWSLSWAEQSGISWYYIDPRKPHQNAFIESFNGSLRDELLKEEMFDTFDDAHRKLALWRYDYNAIGPHS</sequence>
<dbReference type="Gene3D" id="3.30.420.10">
    <property type="entry name" value="Ribonuclease H-like superfamily/Ribonuclease H"/>
    <property type="match status" value="1"/>
</dbReference>
<dbReference type="InterPro" id="IPR036397">
    <property type="entry name" value="RNaseH_sf"/>
</dbReference>
<keyword evidence="4" id="KW-1185">Reference proteome</keyword>
<feature type="region of interest" description="Disordered" evidence="1">
    <location>
        <begin position="1"/>
        <end position="29"/>
    </location>
</feature>
<evidence type="ECO:0000313" key="4">
    <source>
        <dbReference type="Proteomes" id="UP000218023"/>
    </source>
</evidence>
<name>A0A2A2GFD2_9RHOB</name>
<gene>
    <name evidence="3" type="ORF">CK240_16335</name>
</gene>
<dbReference type="EMBL" id="NSJZ01000029">
    <property type="protein sequence ID" value="PAU95482.1"/>
    <property type="molecule type" value="Genomic_DNA"/>
</dbReference>
<comment type="caution">
    <text evidence="3">The sequence shown here is derived from an EMBL/GenBank/DDBJ whole genome shotgun (WGS) entry which is preliminary data.</text>
</comment>
<dbReference type="OrthoDB" id="9813285at2"/>
<dbReference type="AlphaFoldDB" id="A0A2A2GFD2"/>
<dbReference type="PANTHER" id="PTHR47515:SF1">
    <property type="entry name" value="BLR2054 PROTEIN"/>
    <property type="match status" value="1"/>
</dbReference>
<dbReference type="InterPro" id="IPR001584">
    <property type="entry name" value="Integrase_cat-core"/>
</dbReference>
<accession>A0A2A2GFD2</accession>
<dbReference type="GO" id="GO:0003676">
    <property type="term" value="F:nucleic acid binding"/>
    <property type="evidence" value="ECO:0007669"/>
    <property type="project" value="InterPro"/>
</dbReference>
<reference evidence="3 4" key="1">
    <citation type="submission" date="2017-09" db="EMBL/GenBank/DDBJ databases">
        <title>Paracoccus alkalisoli sp. nov., isolated from saline alkaline soil.</title>
        <authorList>
            <person name="Dong X."/>
            <person name="Zhang G."/>
        </authorList>
    </citation>
    <scope>NUCLEOTIDE SEQUENCE [LARGE SCALE GENOMIC DNA]</scope>
    <source>
        <strain evidence="3 4">WN007</strain>
    </source>
</reference>
<evidence type="ECO:0000256" key="1">
    <source>
        <dbReference type="SAM" id="MobiDB-lite"/>
    </source>
</evidence>
<dbReference type="Pfam" id="PF13683">
    <property type="entry name" value="rve_3"/>
    <property type="match status" value="1"/>
</dbReference>
<proteinExistence type="predicted"/>
<dbReference type="SUPFAM" id="SSF53098">
    <property type="entry name" value="Ribonuclease H-like"/>
    <property type="match status" value="1"/>
</dbReference>
<organism evidence="3 4">
    <name type="scientific">Paracoccus salipaludis</name>
    <dbReference type="NCBI Taxonomy" id="2032623"/>
    <lineage>
        <taxon>Bacteria</taxon>
        <taxon>Pseudomonadati</taxon>
        <taxon>Pseudomonadota</taxon>
        <taxon>Alphaproteobacteria</taxon>
        <taxon>Rhodobacterales</taxon>
        <taxon>Paracoccaceae</taxon>
        <taxon>Paracoccus</taxon>
    </lineage>
</organism>
<dbReference type="GO" id="GO:0015074">
    <property type="term" value="P:DNA integration"/>
    <property type="evidence" value="ECO:0007669"/>
    <property type="project" value="InterPro"/>
</dbReference>